<dbReference type="InterPro" id="IPR036390">
    <property type="entry name" value="WH_DNA-bd_sf"/>
</dbReference>
<keyword evidence="3 6" id="KW-0238">DNA-binding</keyword>
<dbReference type="InterPro" id="IPR036388">
    <property type="entry name" value="WH-like_DNA-bd_sf"/>
</dbReference>
<dbReference type="AlphaFoldDB" id="A0A4R6R915"/>
<dbReference type="Gene3D" id="1.10.10.10">
    <property type="entry name" value="Winged helix-like DNA-binding domain superfamily/Winged helix DNA-binding domain"/>
    <property type="match status" value="1"/>
</dbReference>
<dbReference type="GO" id="GO:0003677">
    <property type="term" value="F:DNA binding"/>
    <property type="evidence" value="ECO:0007669"/>
    <property type="project" value="UniProtKB-KW"/>
</dbReference>
<dbReference type="PANTHER" id="PTHR30346">
    <property type="entry name" value="TRANSCRIPTIONAL DUAL REGULATOR HCAR-RELATED"/>
    <property type="match status" value="1"/>
</dbReference>
<dbReference type="InterPro" id="IPR000847">
    <property type="entry name" value="LysR_HTH_N"/>
</dbReference>
<evidence type="ECO:0000259" key="5">
    <source>
        <dbReference type="PROSITE" id="PS50931"/>
    </source>
</evidence>
<proteinExistence type="inferred from homology"/>
<protein>
    <submittedName>
        <fullName evidence="6">DNA-binding transcriptional LysR family regulator</fullName>
    </submittedName>
</protein>
<name>A0A4R6R915_9HYPH</name>
<evidence type="ECO:0000313" key="7">
    <source>
        <dbReference type="Proteomes" id="UP000294547"/>
    </source>
</evidence>
<dbReference type="Pfam" id="PF00126">
    <property type="entry name" value="HTH_1"/>
    <property type="match status" value="1"/>
</dbReference>
<dbReference type="SUPFAM" id="SSF46785">
    <property type="entry name" value="Winged helix' DNA-binding domain"/>
    <property type="match status" value="1"/>
</dbReference>
<gene>
    <name evidence="6" type="ORF">EDD54_3802</name>
</gene>
<dbReference type="GO" id="GO:0003700">
    <property type="term" value="F:DNA-binding transcription factor activity"/>
    <property type="evidence" value="ECO:0007669"/>
    <property type="project" value="InterPro"/>
</dbReference>
<dbReference type="FunFam" id="1.10.10.10:FF:000001">
    <property type="entry name" value="LysR family transcriptional regulator"/>
    <property type="match status" value="1"/>
</dbReference>
<dbReference type="InterPro" id="IPR005119">
    <property type="entry name" value="LysR_subst-bd"/>
</dbReference>
<keyword evidence="4" id="KW-0804">Transcription</keyword>
<dbReference type="EMBL" id="SNXY01000010">
    <property type="protein sequence ID" value="TDP82533.1"/>
    <property type="molecule type" value="Genomic_DNA"/>
</dbReference>
<evidence type="ECO:0000256" key="3">
    <source>
        <dbReference type="ARBA" id="ARBA00023125"/>
    </source>
</evidence>
<dbReference type="Pfam" id="PF03466">
    <property type="entry name" value="LysR_substrate"/>
    <property type="match status" value="1"/>
</dbReference>
<dbReference type="PROSITE" id="PS50931">
    <property type="entry name" value="HTH_LYSR"/>
    <property type="match status" value="1"/>
</dbReference>
<dbReference type="GO" id="GO:0032993">
    <property type="term" value="C:protein-DNA complex"/>
    <property type="evidence" value="ECO:0007669"/>
    <property type="project" value="TreeGrafter"/>
</dbReference>
<evidence type="ECO:0000256" key="2">
    <source>
        <dbReference type="ARBA" id="ARBA00023015"/>
    </source>
</evidence>
<dbReference type="PANTHER" id="PTHR30346:SF0">
    <property type="entry name" value="HCA OPERON TRANSCRIPTIONAL ACTIVATOR HCAR"/>
    <property type="match status" value="1"/>
</dbReference>
<evidence type="ECO:0000256" key="4">
    <source>
        <dbReference type="ARBA" id="ARBA00023163"/>
    </source>
</evidence>
<dbReference type="Proteomes" id="UP000294547">
    <property type="component" value="Unassembled WGS sequence"/>
</dbReference>
<dbReference type="Gene3D" id="3.40.190.10">
    <property type="entry name" value="Periplasmic binding protein-like II"/>
    <property type="match status" value="2"/>
</dbReference>
<dbReference type="OrthoDB" id="8679465at2"/>
<organism evidence="6 7">
    <name type="scientific">Oharaeibacter diazotrophicus</name>
    <dbReference type="NCBI Taxonomy" id="1920512"/>
    <lineage>
        <taxon>Bacteria</taxon>
        <taxon>Pseudomonadati</taxon>
        <taxon>Pseudomonadota</taxon>
        <taxon>Alphaproteobacteria</taxon>
        <taxon>Hyphomicrobiales</taxon>
        <taxon>Pleomorphomonadaceae</taxon>
        <taxon>Oharaeibacter</taxon>
    </lineage>
</organism>
<keyword evidence="7" id="KW-1185">Reference proteome</keyword>
<dbReference type="SUPFAM" id="SSF53850">
    <property type="entry name" value="Periplasmic binding protein-like II"/>
    <property type="match status" value="1"/>
</dbReference>
<reference evidence="6 7" key="1">
    <citation type="submission" date="2019-03" db="EMBL/GenBank/DDBJ databases">
        <title>Genomic Encyclopedia of Type Strains, Phase IV (KMG-IV): sequencing the most valuable type-strain genomes for metagenomic binning, comparative biology and taxonomic classification.</title>
        <authorList>
            <person name="Goeker M."/>
        </authorList>
    </citation>
    <scope>NUCLEOTIDE SEQUENCE [LARGE SCALE GENOMIC DNA]</scope>
    <source>
        <strain evidence="6 7">DSM 102969</strain>
    </source>
</reference>
<comment type="caution">
    <text evidence="6">The sequence shown here is derived from an EMBL/GenBank/DDBJ whole genome shotgun (WGS) entry which is preliminary data.</text>
</comment>
<evidence type="ECO:0000313" key="6">
    <source>
        <dbReference type="EMBL" id="TDP82533.1"/>
    </source>
</evidence>
<dbReference type="RefSeq" id="WP_126539171.1">
    <property type="nucleotide sequence ID" value="NZ_BSPM01000007.1"/>
</dbReference>
<accession>A0A4R6R915</accession>
<sequence>MAFKLRQLQYFIAVADTGSISGAAQLLSISQSTVTESVKELEADLGFELVERHGRGVSLTHKGQMFLRHAHRILETVADARRSLAEDGGPSAAGELHVGVTSLVAGYVFSDLLARYRRANPGVTVSAVEDNRDYLQHLLINGELDVAVMVVPDRAADAALQIELLGEEPYQVWLPLGHPLARQAEVTLAEAAREAHIVLTVDEIEETTRAFWTEHGFRPRTAFRTRSVEAVRSLVATGAGITILPALVYRPWSLEGDRIEARPASEPLPTVKVGIAWRKGARLARIAQDFVDIGRSRRLERIRPDLSGKPKGSF</sequence>
<evidence type="ECO:0000256" key="1">
    <source>
        <dbReference type="ARBA" id="ARBA00009437"/>
    </source>
</evidence>
<keyword evidence="2" id="KW-0805">Transcription regulation</keyword>
<dbReference type="PRINTS" id="PR00039">
    <property type="entry name" value="HTHLYSR"/>
</dbReference>
<feature type="domain" description="HTH lysR-type" evidence="5">
    <location>
        <begin position="3"/>
        <end position="60"/>
    </location>
</feature>
<comment type="similarity">
    <text evidence="1">Belongs to the LysR transcriptional regulatory family.</text>
</comment>